<dbReference type="EMBL" id="CP092109">
    <property type="protein sequence ID" value="UWZ78048.1"/>
    <property type="molecule type" value="Genomic_DNA"/>
</dbReference>
<dbReference type="SUPFAM" id="SSF56219">
    <property type="entry name" value="DNase I-like"/>
    <property type="match status" value="1"/>
</dbReference>
<dbReference type="Proteomes" id="UP001060414">
    <property type="component" value="Chromosome"/>
</dbReference>
<organism evidence="2 3">
    <name type="scientific">Geoalkalibacter halelectricus</name>
    <dbReference type="NCBI Taxonomy" id="2847045"/>
    <lineage>
        <taxon>Bacteria</taxon>
        <taxon>Pseudomonadati</taxon>
        <taxon>Thermodesulfobacteriota</taxon>
        <taxon>Desulfuromonadia</taxon>
        <taxon>Desulfuromonadales</taxon>
        <taxon>Geoalkalibacteraceae</taxon>
        <taxon>Geoalkalibacter</taxon>
    </lineage>
</organism>
<feature type="domain" description="Endonuclease/exonuclease/phosphatase" evidence="1">
    <location>
        <begin position="20"/>
        <end position="205"/>
    </location>
</feature>
<reference evidence="2" key="1">
    <citation type="journal article" date="2022" name="Environ. Microbiol.">
        <title>Geoalkalibacter halelectricus SAP #1 sp. nov. possessing extracellular electron transfer and mineral#reducing capabilities from a haloalkaline environment.</title>
        <authorList>
            <person name="Yadav S."/>
            <person name="Singh R."/>
            <person name="Sundharam S.S."/>
            <person name="Chaudhary S."/>
            <person name="Krishnamurthi S."/>
            <person name="Patil S.A."/>
        </authorList>
    </citation>
    <scope>NUCLEOTIDE SEQUENCE</scope>
    <source>
        <strain evidence="2">SAP-1</strain>
    </source>
</reference>
<evidence type="ECO:0000313" key="3">
    <source>
        <dbReference type="Proteomes" id="UP001060414"/>
    </source>
</evidence>
<dbReference type="Pfam" id="PF03372">
    <property type="entry name" value="Exo_endo_phos"/>
    <property type="match status" value="1"/>
</dbReference>
<evidence type="ECO:0000259" key="1">
    <source>
        <dbReference type="Pfam" id="PF03372"/>
    </source>
</evidence>
<dbReference type="RefSeq" id="WP_260746396.1">
    <property type="nucleotide sequence ID" value="NZ_CP092109.1"/>
</dbReference>
<name>A0ABY5ZG55_9BACT</name>
<protein>
    <recommendedName>
        <fullName evidence="1">Endonuclease/exonuclease/phosphatase domain-containing protein</fullName>
    </recommendedName>
</protein>
<dbReference type="Gene3D" id="3.60.10.10">
    <property type="entry name" value="Endonuclease/exonuclease/phosphatase"/>
    <property type="match status" value="1"/>
</dbReference>
<sequence>MNRVRIMTYQVGLCRGNDGRCDPARIAEVIAEGAPDIVALQSIAADPADNQLRFLEQRLGMTAYATGRRDGNAFLSYFSLAGLREYDLGDGGCCLRGDVDVRGKRLHLFNLRIKSGLHRGRQVQNLLSGDLLGDDALVCPTLILGDFGDIIWTLANLELNIHLRQAKRPLWSATYPARFPLVGRDRAYFKGKIEVFEARVSRTPLARSAAAHLPLILTAEIHEPACTLRVKELKSRGIEVAAG</sequence>
<dbReference type="InterPro" id="IPR036691">
    <property type="entry name" value="Endo/exonu/phosph_ase_sf"/>
</dbReference>
<accession>A0ABY5ZG55</accession>
<dbReference type="InterPro" id="IPR005135">
    <property type="entry name" value="Endo/exonuclease/phosphatase"/>
</dbReference>
<evidence type="ECO:0000313" key="2">
    <source>
        <dbReference type="EMBL" id="UWZ78048.1"/>
    </source>
</evidence>
<proteinExistence type="predicted"/>
<gene>
    <name evidence="2" type="ORF">L9S41_10085</name>
</gene>
<keyword evidence="3" id="KW-1185">Reference proteome</keyword>